<proteinExistence type="predicted"/>
<protein>
    <submittedName>
        <fullName evidence="2">Transglutaminase domain protein</fullName>
    </submittedName>
</protein>
<dbReference type="Pfam" id="PF01841">
    <property type="entry name" value="Transglut_core"/>
    <property type="match status" value="1"/>
</dbReference>
<organism evidence="2 3">
    <name type="scientific">Dyadobacter fermentans (strain ATCC 700827 / DSM 18053 / CIP 107007 / KCTC 52180 / NS114)</name>
    <dbReference type="NCBI Taxonomy" id="471854"/>
    <lineage>
        <taxon>Bacteria</taxon>
        <taxon>Pseudomonadati</taxon>
        <taxon>Bacteroidota</taxon>
        <taxon>Cytophagia</taxon>
        <taxon>Cytophagales</taxon>
        <taxon>Spirosomataceae</taxon>
        <taxon>Dyadobacter</taxon>
    </lineage>
</organism>
<dbReference type="SUPFAM" id="SSF54001">
    <property type="entry name" value="Cysteine proteinases"/>
    <property type="match status" value="1"/>
</dbReference>
<dbReference type="RefSeq" id="WP_015810400.1">
    <property type="nucleotide sequence ID" value="NC_013037.1"/>
</dbReference>
<evidence type="ECO:0000313" key="3">
    <source>
        <dbReference type="Proteomes" id="UP000002011"/>
    </source>
</evidence>
<name>C6W342_DYAFD</name>
<accession>C6W342</accession>
<dbReference type="Proteomes" id="UP000002011">
    <property type="component" value="Chromosome"/>
</dbReference>
<feature type="domain" description="Transglutaminase-like" evidence="1">
    <location>
        <begin position="168"/>
        <end position="234"/>
    </location>
</feature>
<reference evidence="2 3" key="1">
    <citation type="journal article" date="2009" name="Stand. Genomic Sci.">
        <title>Complete genome sequence of Dyadobacter fermentans type strain (NS114).</title>
        <authorList>
            <person name="Lang E."/>
            <person name="Lapidus A."/>
            <person name="Chertkov O."/>
            <person name="Brettin T."/>
            <person name="Detter J.C."/>
            <person name="Han C."/>
            <person name="Copeland A."/>
            <person name="Glavina Del Rio T."/>
            <person name="Nolan M."/>
            <person name="Chen F."/>
            <person name="Lucas S."/>
            <person name="Tice H."/>
            <person name="Cheng J.F."/>
            <person name="Land M."/>
            <person name="Hauser L."/>
            <person name="Chang Y.J."/>
            <person name="Jeffries C.D."/>
            <person name="Kopitz M."/>
            <person name="Bruce D."/>
            <person name="Goodwin L."/>
            <person name="Pitluck S."/>
            <person name="Ovchinnikova G."/>
            <person name="Pati A."/>
            <person name="Ivanova N."/>
            <person name="Mavrommatis K."/>
            <person name="Chen A."/>
            <person name="Palaniappan K."/>
            <person name="Chain P."/>
            <person name="Bristow J."/>
            <person name="Eisen J.A."/>
            <person name="Markowitz V."/>
            <person name="Hugenholtz P."/>
            <person name="Goker M."/>
            <person name="Rohde M."/>
            <person name="Kyrpides N.C."/>
            <person name="Klenk H.P."/>
        </authorList>
    </citation>
    <scope>NUCLEOTIDE SEQUENCE [LARGE SCALE GENOMIC DNA]</scope>
    <source>
        <strain evidence="3">ATCC 700827 / DSM 18053 / CIP 107007 / KCTC 52180 / NS114</strain>
    </source>
</reference>
<dbReference type="Gene3D" id="3.10.620.30">
    <property type="match status" value="1"/>
</dbReference>
<dbReference type="Pfam" id="PF08379">
    <property type="entry name" value="Bact_transglu_N"/>
    <property type="match status" value="1"/>
</dbReference>
<dbReference type="InterPro" id="IPR013589">
    <property type="entry name" value="Bac_transglu_N"/>
</dbReference>
<sequence>MIHLTHKISYTYDRPVFLSPHLIRLAAYAHSHIIPESYSLNLLPAHQIHWQQDVYGNKVARVDFDGTMETMSVEVKLRARLEQYNPFDFLIDPHARQFPFLYPPPIHKALLPYLRISEESRALSEFEASASGFHGEIIQFLVQLNKKVFDQIRYIRRIEEGVQTCEQTLQTRAGSCRDSAWLLVQLLRRLGLASRFVSGYLVQLGTPTGDIADLHAWAEVFIPGAGWIGLDTTSGLFTSEGHIALAVGPAPQDVMPVDGTTDRCVSTMHYQTAVARM</sequence>
<dbReference type="KEGG" id="dfe:Dfer_0892"/>
<dbReference type="eggNOG" id="COG1305">
    <property type="taxonomic scope" value="Bacteria"/>
</dbReference>
<gene>
    <name evidence="2" type="ordered locus">Dfer_0892</name>
</gene>
<dbReference type="InterPro" id="IPR038765">
    <property type="entry name" value="Papain-like_cys_pep_sf"/>
</dbReference>
<evidence type="ECO:0000259" key="1">
    <source>
        <dbReference type="SMART" id="SM00460"/>
    </source>
</evidence>
<dbReference type="STRING" id="471854.Dfer_0892"/>
<dbReference type="SMART" id="SM00460">
    <property type="entry name" value="TGc"/>
    <property type="match status" value="1"/>
</dbReference>
<evidence type="ECO:0000313" key="2">
    <source>
        <dbReference type="EMBL" id="ACT92146.1"/>
    </source>
</evidence>
<dbReference type="OrthoDB" id="9804872at2"/>
<dbReference type="AlphaFoldDB" id="C6W342"/>
<dbReference type="EMBL" id="CP001619">
    <property type="protein sequence ID" value="ACT92146.1"/>
    <property type="molecule type" value="Genomic_DNA"/>
</dbReference>
<dbReference type="HOGENOM" id="CLU_008973_2_1_10"/>
<keyword evidence="3" id="KW-1185">Reference proteome</keyword>
<dbReference type="InterPro" id="IPR002931">
    <property type="entry name" value="Transglutaminase-like"/>
</dbReference>
<dbReference type="PANTHER" id="PTHR33490">
    <property type="entry name" value="BLR5614 PROTEIN-RELATED"/>
    <property type="match status" value="1"/>
</dbReference>
<dbReference type="PANTHER" id="PTHR33490:SF1">
    <property type="entry name" value="SLL1233 PROTEIN"/>
    <property type="match status" value="1"/>
</dbReference>